<protein>
    <submittedName>
        <fullName evidence="1">Uncharacterized protein</fullName>
    </submittedName>
</protein>
<proteinExistence type="predicted"/>
<organism evidence="1 2">
    <name type="scientific">Kosakonia phage Kc263</name>
    <dbReference type="NCBI Taxonomy" id="2863194"/>
    <lineage>
        <taxon>Viruses</taxon>
        <taxon>Duplodnaviria</taxon>
        <taxon>Heunggongvirae</taxon>
        <taxon>Uroviricota</taxon>
        <taxon>Caudoviricetes</taxon>
        <taxon>Chimalliviridae</taxon>
        <taxon>Branisovskavirus</taxon>
        <taxon>Branisovskavirus Kc263</taxon>
    </lineage>
</organism>
<dbReference type="EMBL" id="MZ348422">
    <property type="protein sequence ID" value="QYN80132.1"/>
    <property type="molecule type" value="Genomic_DNA"/>
</dbReference>
<accession>A0AAE7WFI5</accession>
<dbReference type="GeneID" id="77953309"/>
<evidence type="ECO:0000313" key="2">
    <source>
        <dbReference type="Proteomes" id="UP000828443"/>
    </source>
</evidence>
<dbReference type="RefSeq" id="YP_010676944.1">
    <property type="nucleotide sequence ID" value="NC_071015.1"/>
</dbReference>
<evidence type="ECO:0000313" key="1">
    <source>
        <dbReference type="EMBL" id="QYN80132.1"/>
    </source>
</evidence>
<keyword evidence="2" id="KW-1185">Reference proteome</keyword>
<reference evidence="1" key="1">
    <citation type="journal article" date="2021" name="Viruses">
        <title>Novel Viruses That Lyse Plant and Human Strains of Kosakonia cowanii.</title>
        <authorList>
            <person name="Petrzik K."/>
            <person name="Brazdova S."/>
            <person name="Krawczyk K."/>
        </authorList>
    </citation>
    <scope>NUCLEOTIDE SEQUENCE</scope>
</reference>
<dbReference type="KEGG" id="vg:77953309"/>
<dbReference type="Proteomes" id="UP000828443">
    <property type="component" value="Segment"/>
</dbReference>
<sequence length="265" mass="30652">MINQIISALKISLGDCKKFEDPIQYVYELNQVLNRYKTNLFIAMTDGKDYEYDPKEFFQFRIATSWRVGRGWNGESKFLDSAPILLYVSGFYPEGHRKNRESSFNKTADITDLIDLERIRLIKNDYYADIPANDRNYFNEHDLMEAALGTKYGNLSMHFNLDRTADEVIVFNFQLNAIVYDEVVRKQQLDHIARHTAKEEASVRAKKKKEKVAVVSKEEPSKAPIDVLFGSQSPEQIHNRLATIRAASKRQNSPYAGPKARRNLF</sequence>
<name>A0AAE7WFI5_9CAUD</name>